<organism evidence="2 3">
    <name type="scientific">Diaporthe australafricana</name>
    <dbReference type="NCBI Taxonomy" id="127596"/>
    <lineage>
        <taxon>Eukaryota</taxon>
        <taxon>Fungi</taxon>
        <taxon>Dikarya</taxon>
        <taxon>Ascomycota</taxon>
        <taxon>Pezizomycotina</taxon>
        <taxon>Sordariomycetes</taxon>
        <taxon>Sordariomycetidae</taxon>
        <taxon>Diaporthales</taxon>
        <taxon>Diaporthaceae</taxon>
        <taxon>Diaporthe</taxon>
    </lineage>
</organism>
<proteinExistence type="predicted"/>
<feature type="region of interest" description="Disordered" evidence="1">
    <location>
        <begin position="1"/>
        <end position="25"/>
    </location>
</feature>
<comment type="caution">
    <text evidence="2">The sequence shown here is derived from an EMBL/GenBank/DDBJ whole genome shotgun (WGS) entry which is preliminary data.</text>
</comment>
<reference evidence="2 3" key="1">
    <citation type="journal article" date="2024" name="IMA Fungus">
        <title>IMA Genome - F19 : A genome assembly and annotation guide to empower mycologists, including annotated draft genome sequences of Ceratocystis pirilliformis, Diaporthe australafricana, Fusarium ophioides, Paecilomyces lecythidis, and Sporothrix stenoceras.</title>
        <authorList>
            <person name="Aylward J."/>
            <person name="Wilson A.M."/>
            <person name="Visagie C.M."/>
            <person name="Spraker J."/>
            <person name="Barnes I."/>
            <person name="Buitendag C."/>
            <person name="Ceriani C."/>
            <person name="Del Mar Angel L."/>
            <person name="du Plessis D."/>
            <person name="Fuchs T."/>
            <person name="Gasser K."/>
            <person name="Kramer D."/>
            <person name="Li W."/>
            <person name="Munsamy K."/>
            <person name="Piso A."/>
            <person name="Price J.L."/>
            <person name="Sonnekus B."/>
            <person name="Thomas C."/>
            <person name="van der Nest A."/>
            <person name="van Dijk A."/>
            <person name="van Heerden A."/>
            <person name="van Vuuren N."/>
            <person name="Yilmaz N."/>
            <person name="Duong T.A."/>
            <person name="van der Merwe N.A."/>
            <person name="Wingfield M.J."/>
            <person name="Wingfield B.D."/>
        </authorList>
    </citation>
    <scope>NUCLEOTIDE SEQUENCE [LARGE SCALE GENOMIC DNA]</scope>
    <source>
        <strain evidence="2 3">CMW 18300</strain>
    </source>
</reference>
<evidence type="ECO:0000256" key="1">
    <source>
        <dbReference type="SAM" id="MobiDB-lite"/>
    </source>
</evidence>
<evidence type="ECO:0000313" key="2">
    <source>
        <dbReference type="EMBL" id="KAL1870219.1"/>
    </source>
</evidence>
<dbReference type="EMBL" id="JAWRVE010000038">
    <property type="protein sequence ID" value="KAL1870219.1"/>
    <property type="molecule type" value="Genomic_DNA"/>
</dbReference>
<sequence length="434" mass="49736">MADQTIAREGNDPDKHDNEWQPTQEVSNLDTIPTEVISLIAIALTVDIQTPYVPFGHKSETSAAHKEKNINACRNLRSLCLVSKRMYFVSREALYRNILATEADTLCLLFRSFLENPKLGTYIKRITFNIRHKGSYSCHRDAFFGANNQIDLRLIRVFAQHGLEQCTRAAEGNSKKFALDNPVEILYKLQFKILSCTSNLEWLDINVHPHSFGYGLLEDVYSAAVTEVLRSLWDETSPCLSRLKNLHLIGKELSSRGRRIRNGFVALLCRRFLALPKLEQLSWFYPLDGWLDILPNRKRLDFDERFQVRTGYQYESIRTLELAESCCLPRSIIALCSTFPHLDSFSIVTHMASKPYVDFKHLMDSLASLENLRTLHLCLHYHDNISRTPGPSEILSLKSLPNLQTLTVPFHFFVKKPPQGQCKVSSPENVLPIR</sequence>
<keyword evidence="3" id="KW-1185">Reference proteome</keyword>
<gene>
    <name evidence="2" type="ORF">Daus18300_005284</name>
</gene>
<accession>A0ABR3X2R3</accession>
<evidence type="ECO:0008006" key="4">
    <source>
        <dbReference type="Google" id="ProtNLM"/>
    </source>
</evidence>
<dbReference type="Proteomes" id="UP001583177">
    <property type="component" value="Unassembled WGS sequence"/>
</dbReference>
<feature type="compositionally biased region" description="Basic and acidic residues" evidence="1">
    <location>
        <begin position="9"/>
        <end position="19"/>
    </location>
</feature>
<protein>
    <recommendedName>
        <fullName evidence="4">F-box domain-containing protein</fullName>
    </recommendedName>
</protein>
<evidence type="ECO:0000313" key="3">
    <source>
        <dbReference type="Proteomes" id="UP001583177"/>
    </source>
</evidence>
<dbReference type="SUPFAM" id="SSF52047">
    <property type="entry name" value="RNI-like"/>
    <property type="match status" value="1"/>
</dbReference>
<name>A0ABR3X2R3_9PEZI</name>